<evidence type="ECO:0000313" key="4">
    <source>
        <dbReference type="EMBL" id="AFZ70976.1"/>
    </source>
</evidence>
<proteinExistence type="predicted"/>
<evidence type="ECO:0000259" key="3">
    <source>
        <dbReference type="SMART" id="SM00382"/>
    </source>
</evidence>
<dbReference type="eggNOG" id="arCOG05935">
    <property type="taxonomic scope" value="Archaea"/>
</dbReference>
<dbReference type="InterPro" id="IPR003593">
    <property type="entry name" value="AAA+_ATPase"/>
</dbReference>
<dbReference type="InterPro" id="IPR051162">
    <property type="entry name" value="T4SS_component"/>
</dbReference>
<dbReference type="SMART" id="SM00382">
    <property type="entry name" value="AAA"/>
    <property type="match status" value="1"/>
</dbReference>
<evidence type="ECO:0000256" key="1">
    <source>
        <dbReference type="SAM" id="Coils"/>
    </source>
</evidence>
<feature type="transmembrane region" description="Helical" evidence="2">
    <location>
        <begin position="9"/>
        <end position="27"/>
    </location>
</feature>
<dbReference type="Proteomes" id="UP000010469">
    <property type="component" value="Chromosome"/>
</dbReference>
<organism evidence="4 5">
    <name type="scientific">Caldisphaera lagunensis (strain DSM 15908 / JCM 11604 / ANMR 0165 / IC-154)</name>
    <dbReference type="NCBI Taxonomy" id="1056495"/>
    <lineage>
        <taxon>Archaea</taxon>
        <taxon>Thermoproteota</taxon>
        <taxon>Thermoprotei</taxon>
        <taxon>Acidilobales</taxon>
        <taxon>Caldisphaeraceae</taxon>
        <taxon>Caldisphaera</taxon>
    </lineage>
</organism>
<dbReference type="AlphaFoldDB" id="L0AAR6"/>
<keyword evidence="2" id="KW-1133">Transmembrane helix</keyword>
<dbReference type="KEGG" id="clg:Calag_1260"/>
<evidence type="ECO:0000313" key="5">
    <source>
        <dbReference type="Proteomes" id="UP000010469"/>
    </source>
</evidence>
<feature type="transmembrane region" description="Helical" evidence="2">
    <location>
        <begin position="33"/>
        <end position="52"/>
    </location>
</feature>
<dbReference type="PANTHER" id="PTHR30121">
    <property type="entry name" value="UNCHARACTERIZED PROTEIN YJGR-RELATED"/>
    <property type="match status" value="1"/>
</dbReference>
<dbReference type="PANTHER" id="PTHR30121:SF11">
    <property type="entry name" value="AAA+ ATPASE DOMAIN-CONTAINING PROTEIN"/>
    <property type="match status" value="1"/>
</dbReference>
<keyword evidence="2" id="KW-0812">Transmembrane</keyword>
<dbReference type="SUPFAM" id="SSF52540">
    <property type="entry name" value="P-loop containing nucleoside triphosphate hydrolases"/>
    <property type="match status" value="1"/>
</dbReference>
<dbReference type="InterPro" id="IPR027417">
    <property type="entry name" value="P-loop_NTPase"/>
</dbReference>
<dbReference type="Pfam" id="PF01935">
    <property type="entry name" value="DUF87"/>
    <property type="match status" value="1"/>
</dbReference>
<dbReference type="EMBL" id="CP003378">
    <property type="protein sequence ID" value="AFZ70976.1"/>
    <property type="molecule type" value="Genomic_DNA"/>
</dbReference>
<keyword evidence="5" id="KW-1185">Reference proteome</keyword>
<name>L0AAR6_CALLD</name>
<dbReference type="STRING" id="1056495.Calag_1260"/>
<feature type="domain" description="AAA+ ATPase" evidence="3">
    <location>
        <begin position="208"/>
        <end position="468"/>
    </location>
</feature>
<dbReference type="HOGENOM" id="CLU_495774_0_0_2"/>
<evidence type="ECO:0000256" key="2">
    <source>
        <dbReference type="SAM" id="Phobius"/>
    </source>
</evidence>
<reference evidence="5" key="1">
    <citation type="submission" date="2012-03" db="EMBL/GenBank/DDBJ databases">
        <title>Complete genome of Caldisphaera lagunensis DSM 15908.</title>
        <authorList>
            <person name="Lucas S."/>
            <person name="Copeland A."/>
            <person name="Lapidus A."/>
            <person name="Glavina del Rio T."/>
            <person name="Dalin E."/>
            <person name="Tice H."/>
            <person name="Bruce D."/>
            <person name="Goodwin L."/>
            <person name="Pitluck S."/>
            <person name="Peters L."/>
            <person name="Mikhailova N."/>
            <person name="Teshima H."/>
            <person name="Kyrpides N."/>
            <person name="Mavromatis K."/>
            <person name="Ivanova N."/>
            <person name="Brettin T."/>
            <person name="Detter J.C."/>
            <person name="Han C."/>
            <person name="Larimer F."/>
            <person name="Land M."/>
            <person name="Hauser L."/>
            <person name="Markowitz V."/>
            <person name="Cheng J.-F."/>
            <person name="Hugenholtz P."/>
            <person name="Woyke T."/>
            <person name="Wu D."/>
            <person name="Spring S."/>
            <person name="Schroeder M."/>
            <person name="Brambilla E."/>
            <person name="Klenk H.-P."/>
            <person name="Eisen J.A."/>
        </authorList>
    </citation>
    <scope>NUCLEOTIDE SEQUENCE [LARGE SCALE GENOMIC DNA]</scope>
    <source>
        <strain evidence="5">DSM 15908 / JCM 11604 / IC-154</strain>
    </source>
</reference>
<feature type="coiled-coil region" evidence="1">
    <location>
        <begin position="331"/>
        <end position="358"/>
    </location>
</feature>
<keyword evidence="1" id="KW-0175">Coiled coil</keyword>
<accession>L0AAR6</accession>
<dbReference type="InParanoid" id="L0AAR6"/>
<dbReference type="OrthoDB" id="107033at2157"/>
<dbReference type="InterPro" id="IPR002789">
    <property type="entry name" value="HerA_central"/>
</dbReference>
<gene>
    <name evidence="4" type="ordered locus">Calag_1260</name>
</gene>
<keyword evidence="2" id="KW-0472">Membrane</keyword>
<dbReference type="eggNOG" id="arCOG00286">
    <property type="taxonomic scope" value="Archaea"/>
</dbReference>
<dbReference type="Gene3D" id="3.40.50.300">
    <property type="entry name" value="P-loop containing nucleotide triphosphate hydrolases"/>
    <property type="match status" value="2"/>
</dbReference>
<protein>
    <submittedName>
        <fullName evidence="4">Putative ATPase</fullName>
    </submittedName>
</protein>
<sequence length="535" mass="60871">MIIDKVPRYLRPLIGLIGILIILMEIHFNIYKYIFYIIYILPLIGIPIILRLSKIKKANNLKGSYDVIEIEFNGSKEEKEEMSKAISNIVKDRSKDNNVKYGSFSISSGGYTRSFIAIGSKEKNYVEIEREVLKTLISTTLKNVKIKDPNEQEKENIIKAIESISPIGKGEIFLIPTDKGISLNEGIYLGKTFDGAYVKDVYLSKKDLESHIAIFGSTGSGKSTTAATIAYRASSYYDVLILDWTGEFSDIIKESNVILPKDFNIDPFKLEEFNKRIDILIDSLSNGLGLTQPQQYLLMKVIQEEKPKSISDLIDKIEKYGEEARWDRDVKRGLLRKVENLRNIVKNENNKKLELKNGINILRLSDIDGLNSRKSYALLFLAMVYLNRKREDKNLLIVIDEVQNYFDIEGSSLIEQMMAQSRKYGLSLIVSTQSPALIPNSLLLNANTKIIHALRSARDKEIIYLSMNLNHELNNQLDKLEVGEALIQSPSITDPIIIKVDIINKGRDKINKSFIEKPVYSNSKVKSINFIKDDI</sequence>